<feature type="compositionally biased region" description="Basic and acidic residues" evidence="1">
    <location>
        <begin position="381"/>
        <end position="401"/>
    </location>
</feature>
<feature type="region of interest" description="Disordered" evidence="1">
    <location>
        <begin position="772"/>
        <end position="829"/>
    </location>
</feature>
<dbReference type="InParanoid" id="G0VBN1"/>
<evidence type="ECO:0000313" key="3">
    <source>
        <dbReference type="EMBL" id="CCC68357.1"/>
    </source>
</evidence>
<accession>G0VBN1</accession>
<feature type="region of interest" description="Disordered" evidence="1">
    <location>
        <begin position="205"/>
        <end position="241"/>
    </location>
</feature>
<feature type="compositionally biased region" description="Basic and acidic residues" evidence="1">
    <location>
        <begin position="205"/>
        <end position="214"/>
    </location>
</feature>
<feature type="compositionally biased region" description="Basic and acidic residues" evidence="1">
    <location>
        <begin position="618"/>
        <end position="630"/>
    </location>
</feature>
<feature type="region of interest" description="Disordered" evidence="1">
    <location>
        <begin position="852"/>
        <end position="876"/>
    </location>
</feature>
<dbReference type="CDD" id="cd13746">
    <property type="entry name" value="Sir4p-SID_like"/>
    <property type="match status" value="1"/>
</dbReference>
<dbReference type="HOGENOM" id="CLU_243087_0_0_1"/>
<gene>
    <name evidence="3" type="primary">NCAS0B02730</name>
    <name evidence="3" type="ordered locus">NCAS_0B02730</name>
</gene>
<feature type="compositionally biased region" description="Basic and acidic residues" evidence="1">
    <location>
        <begin position="709"/>
        <end position="722"/>
    </location>
</feature>
<name>G0VBN1_NAUCA</name>
<evidence type="ECO:0000313" key="4">
    <source>
        <dbReference type="Proteomes" id="UP000001640"/>
    </source>
</evidence>
<dbReference type="EMBL" id="HE576753">
    <property type="protein sequence ID" value="CCC68357.1"/>
    <property type="molecule type" value="Genomic_DNA"/>
</dbReference>
<feature type="region of interest" description="Disordered" evidence="1">
    <location>
        <begin position="1527"/>
        <end position="1581"/>
    </location>
</feature>
<feature type="region of interest" description="Disordered" evidence="1">
    <location>
        <begin position="470"/>
        <end position="489"/>
    </location>
</feature>
<feature type="compositionally biased region" description="Polar residues" evidence="1">
    <location>
        <begin position="729"/>
        <end position="757"/>
    </location>
</feature>
<protein>
    <recommendedName>
        <fullName evidence="2">Sir4 SID domain-containing protein</fullName>
    </recommendedName>
</protein>
<dbReference type="Pfam" id="PF16991">
    <property type="entry name" value="SIR4_SID"/>
    <property type="match status" value="1"/>
</dbReference>
<feature type="region of interest" description="Disordered" evidence="1">
    <location>
        <begin position="1190"/>
        <end position="1211"/>
    </location>
</feature>
<feature type="region of interest" description="Disordered" evidence="1">
    <location>
        <begin position="269"/>
        <end position="430"/>
    </location>
</feature>
<feature type="compositionally biased region" description="Acidic residues" evidence="1">
    <location>
        <begin position="773"/>
        <end position="785"/>
    </location>
</feature>
<feature type="region of interest" description="Disordered" evidence="1">
    <location>
        <begin position="524"/>
        <end position="564"/>
    </location>
</feature>
<evidence type="ECO:0000259" key="2">
    <source>
        <dbReference type="Pfam" id="PF16991"/>
    </source>
</evidence>
<feature type="domain" description="Sir4 SID" evidence="2">
    <location>
        <begin position="1003"/>
        <end position="1165"/>
    </location>
</feature>
<sequence length="1657" mass="185198">MSEKPSPSASPMVGQQKVTPSRSDPGERLNKIPLTKVDISKYAITTKNRTKPKPKPKLQLPAKPNPSLNISPGLAFILQHEAEINRKKAALKAAKADLVTSKLIIANSDQVSKLNNANLLSLLRSKTPLGKVNKNKTARTPKLFNNAYSSEREVKSAEHNRILKRPPFKRASTTLSEPPGDRLPSLLPITPKTVKITTRLIKSTEKPVHTDADHTSSPLSIPILSVSKNNSPASSTKVPKASSFLSNVKSLLNKSTKDTTKKTFPPAKIRISLSNAVPDTDTEDENSYETGDTEEEQTPPEENNKIEQINGKGIPGNIDKSVKSLTPPLIAPSKVPLSTDGNTKEDNALEPVKITEIEAPTKHALGIDVDEPMASNVSKELPIKENQELNSENDNKRKEEPSGQDEGNIAKEEVISKLAGTTTDDRSPKLVANTRITVGDEKDDNLVLLKKEKYLSVKADSKPMVSATIESANNEDNPPKSNATLEKGNLLPDVSLNEVEERLFLQTLTSSKIGGEERKTAVADLKFSNGEPSQTELPTIEYSKEKNVSEKQPEKYHDTKNLVDEAPVSVEVDNESDNGSADLFTDAVEHTEQNPATDTIVTQDNETTPVDIPIIANEKIETNIEDERTEGGIQNVEQKDTRAEPNEITFNDKSTIPFKRPEEPMKRKELFLNETDVTTIQDGKKDKPPTNVTDMPKSAENISQISTLTEKEEMRQKKDIYPVKEVGNETESSTKAVESIQGSPETKSSGVRISTLLNDKPKVDNSTKIAEAVDIEIDMATESESSESSKDSHTEESEEKKTTNIRELLDKEASSVTSSKQSNVTAIEKSGSIGAVGSIKVANTDLKEVPTVENKEKEVVSSLKRKNSDTLSSPKAKWAKVLSEDLPPSASQKSGLLRLFSNVYKTSLSGKGNDNSFESILTKLTHRPARVEAESNDTNSSEPIEKRRHLPRESTQKNSPDVFQSIYSSHQRHHLKGSVISFTPTEKEKMKFESFTPLGQNAKMEVIYISDSDDNNILDDAGPADIDEISDTGFDDIEILEYIKNSSPMKDGSLEEELTGNKVNQVVPEITDPETERRLYERKLAIGVLEKLDDKKVYSKRDMCDLIESGIPNHTPFDDDPKSSATNNICSVDNYQSSHIFFYQQVHKKDRVEYKSFDTTAKNDYRSQLLLTMPEKARTEQTNKDKILNATEPTSGSKMSSIEHSDGINHAEKRSRNNWRNEWTRTLGMARIYIYPGSPLGVTEEQKKSLDDTFAKINDLFQVKFRSIFCEDFEPKSTNIVLLKGDRENFQDDEQFKALSETVKRASLSRKIRIWPLEKVLRFIKNMDIDLSAWGISTVSERKETRQHFLEELYERRKTEVSEKPDNSQRLIIGPTSNSIKKDITKPDGYNPAVKDDSSDEPYFSEIINYLESLLHNASNMMTNKDNELSKANGIIKSLTGTVLENEMKLTSLSSSLHSKEAEIEAIKSSNEKYKEELKKREKKLKQMAGKIHKSSSKNRLNKKMSKSVKYLLKELAKKESLIEKLEKKHLKKKKNEKKYSPRKSAENTKSKHDNNTENVKSTKRKKKTKKSKSLPSQTDALFRNLNNNMTTEGTVNLENQGSPQSTLFTPIKNPQHTEEVTGSSELTKESAVKLLNREVEKYREFLNGHGFDPNNV</sequence>
<reference key="2">
    <citation type="submission" date="2011-08" db="EMBL/GenBank/DDBJ databases">
        <title>Genome sequence of Naumovozyma castellii.</title>
        <authorList>
            <person name="Gordon J.L."/>
            <person name="Armisen D."/>
            <person name="Proux-Wera E."/>
            <person name="OhEigeartaigh S.S."/>
            <person name="Byrne K.P."/>
            <person name="Wolfe K.H."/>
        </authorList>
    </citation>
    <scope>NUCLEOTIDE SEQUENCE</scope>
    <source>
        <strain>Type strain:CBS 4309</strain>
    </source>
</reference>
<dbReference type="OMA" id="ETHSEIN"/>
<feature type="region of interest" description="Disordered" evidence="1">
    <location>
        <begin position="593"/>
        <end position="612"/>
    </location>
</feature>
<dbReference type="STRING" id="1064592.G0VBN1"/>
<feature type="compositionally biased region" description="Basic and acidic residues" evidence="1">
    <location>
        <begin position="787"/>
        <end position="813"/>
    </location>
</feature>
<dbReference type="eggNOG" id="ENOG502S6NU">
    <property type="taxonomic scope" value="Eukaryota"/>
</dbReference>
<feature type="compositionally biased region" description="Acidic residues" evidence="1">
    <location>
        <begin position="280"/>
        <end position="299"/>
    </location>
</feature>
<feature type="compositionally biased region" description="Basic residues" evidence="1">
    <location>
        <begin position="1528"/>
        <end position="1537"/>
    </location>
</feature>
<dbReference type="RefSeq" id="XP_003674731.1">
    <property type="nucleotide sequence ID" value="XM_003674683.1"/>
</dbReference>
<feature type="compositionally biased region" description="Basic and acidic residues" evidence="1">
    <location>
        <begin position="342"/>
        <end position="361"/>
    </location>
</feature>
<feature type="compositionally biased region" description="Basic and acidic residues" evidence="1">
    <location>
        <begin position="542"/>
        <end position="563"/>
    </location>
</feature>
<feature type="compositionally biased region" description="Low complexity" evidence="1">
    <location>
        <begin position="216"/>
        <end position="225"/>
    </location>
</feature>
<dbReference type="Gene3D" id="6.10.140.1820">
    <property type="match status" value="1"/>
</dbReference>
<feature type="compositionally biased region" description="Polar residues" evidence="1">
    <location>
        <begin position="1191"/>
        <end position="1200"/>
    </location>
</feature>
<feature type="compositionally biased region" description="Basic and acidic residues" evidence="1">
    <location>
        <begin position="1538"/>
        <end position="1556"/>
    </location>
</feature>
<feature type="compositionally biased region" description="Polar residues" evidence="1">
    <location>
        <begin position="226"/>
        <end position="241"/>
    </location>
</feature>
<keyword evidence="4" id="KW-1185">Reference proteome</keyword>
<proteinExistence type="predicted"/>
<evidence type="ECO:0000256" key="1">
    <source>
        <dbReference type="SAM" id="MobiDB-lite"/>
    </source>
</evidence>
<dbReference type="KEGG" id="ncs:NCAS_0B02730"/>
<feature type="compositionally biased region" description="Polar residues" evidence="1">
    <location>
        <begin position="814"/>
        <end position="825"/>
    </location>
</feature>
<dbReference type="GeneID" id="96901917"/>
<dbReference type="Gene3D" id="1.20.5.730">
    <property type="entry name" value="Single helix bin"/>
    <property type="match status" value="1"/>
</dbReference>
<feature type="region of interest" description="Disordered" evidence="1">
    <location>
        <begin position="1474"/>
        <end position="1506"/>
    </location>
</feature>
<feature type="region of interest" description="Disordered" evidence="1">
    <location>
        <begin position="1593"/>
        <end position="1626"/>
    </location>
</feature>
<feature type="compositionally biased region" description="Basic residues" evidence="1">
    <location>
        <begin position="1562"/>
        <end position="1573"/>
    </location>
</feature>
<reference evidence="3 4" key="1">
    <citation type="journal article" date="2011" name="Proc. Natl. Acad. Sci. U.S.A.">
        <title>Evolutionary erosion of yeast sex chromosomes by mating-type switching accidents.</title>
        <authorList>
            <person name="Gordon J.L."/>
            <person name="Armisen D."/>
            <person name="Proux-Wera E."/>
            <person name="Oheigeartaigh S.S."/>
            <person name="Byrne K.P."/>
            <person name="Wolfe K.H."/>
        </authorList>
    </citation>
    <scope>NUCLEOTIDE SEQUENCE [LARGE SCALE GENOMIC DNA]</scope>
    <source>
        <strain evidence="4">ATCC 76901 / BCRC 22586 / CBS 4309 / NBRC 1992 / NRRL Y-12630</strain>
    </source>
</reference>
<dbReference type="Proteomes" id="UP000001640">
    <property type="component" value="Chromosome 2"/>
</dbReference>
<dbReference type="OrthoDB" id="4070766at2759"/>
<feature type="compositionally biased region" description="Basic and acidic residues" evidence="1">
    <location>
        <begin position="1201"/>
        <end position="1211"/>
    </location>
</feature>
<feature type="compositionally biased region" description="Basic and acidic residues" evidence="1">
    <location>
        <begin position="659"/>
        <end position="671"/>
    </location>
</feature>
<dbReference type="FunCoup" id="G0VBN1">
    <property type="interactions" value="118"/>
</dbReference>
<feature type="region of interest" description="Disordered" evidence="1">
    <location>
        <begin position="618"/>
        <end position="760"/>
    </location>
</feature>
<feature type="compositionally biased region" description="Polar residues" evidence="1">
    <location>
        <begin position="593"/>
        <end position="608"/>
    </location>
</feature>
<feature type="region of interest" description="Disordered" evidence="1">
    <location>
        <begin position="928"/>
        <end position="959"/>
    </location>
</feature>
<organism evidence="3 4">
    <name type="scientific">Naumovozyma castellii</name>
    <name type="common">Yeast</name>
    <name type="synonym">Saccharomyces castellii</name>
    <dbReference type="NCBI Taxonomy" id="27288"/>
    <lineage>
        <taxon>Eukaryota</taxon>
        <taxon>Fungi</taxon>
        <taxon>Dikarya</taxon>
        <taxon>Ascomycota</taxon>
        <taxon>Saccharomycotina</taxon>
        <taxon>Saccharomycetes</taxon>
        <taxon>Saccharomycetales</taxon>
        <taxon>Saccharomycetaceae</taxon>
        <taxon>Naumovozyma</taxon>
    </lineage>
</organism>
<feature type="compositionally biased region" description="Basic residues" evidence="1">
    <location>
        <begin position="1481"/>
        <end position="1506"/>
    </location>
</feature>
<feature type="region of interest" description="Disordered" evidence="1">
    <location>
        <begin position="1"/>
        <end position="65"/>
    </location>
</feature>
<dbReference type="InterPro" id="IPR031556">
    <property type="entry name" value="SIR4_SID"/>
</dbReference>
<feature type="compositionally biased region" description="Polar residues" evidence="1">
    <location>
        <begin position="470"/>
        <end position="484"/>
    </location>
</feature>